<dbReference type="Proteomes" id="UP001234178">
    <property type="component" value="Unassembled WGS sequence"/>
</dbReference>
<dbReference type="EMBL" id="JAOYFB010000002">
    <property type="protein sequence ID" value="KAK4005731.1"/>
    <property type="molecule type" value="Genomic_DNA"/>
</dbReference>
<keyword evidence="3" id="KW-1185">Reference proteome</keyword>
<name>A0ABQ9YYK8_9CRUS</name>
<proteinExistence type="predicted"/>
<sequence length="90" mass="9750">MESDSEKEEPHLILDGIRRDKTMARKTAGLKCQQDSPAEIACCLLCKMIVPGTAGGQGPPSTHREVVVLCLCATRCERATGKKVKRAPTK</sequence>
<feature type="compositionally biased region" description="Basic and acidic residues" evidence="1">
    <location>
        <begin position="8"/>
        <end position="20"/>
    </location>
</feature>
<evidence type="ECO:0000313" key="2">
    <source>
        <dbReference type="EMBL" id="KAK4005731.1"/>
    </source>
</evidence>
<comment type="caution">
    <text evidence="2">The sequence shown here is derived from an EMBL/GenBank/DDBJ whole genome shotgun (WGS) entry which is preliminary data.</text>
</comment>
<gene>
    <name evidence="2" type="ORF">OUZ56_010806</name>
</gene>
<protein>
    <submittedName>
        <fullName evidence="2">Uncharacterized protein</fullName>
    </submittedName>
</protein>
<evidence type="ECO:0000313" key="3">
    <source>
        <dbReference type="Proteomes" id="UP001234178"/>
    </source>
</evidence>
<organism evidence="2 3">
    <name type="scientific">Daphnia magna</name>
    <dbReference type="NCBI Taxonomy" id="35525"/>
    <lineage>
        <taxon>Eukaryota</taxon>
        <taxon>Metazoa</taxon>
        <taxon>Ecdysozoa</taxon>
        <taxon>Arthropoda</taxon>
        <taxon>Crustacea</taxon>
        <taxon>Branchiopoda</taxon>
        <taxon>Diplostraca</taxon>
        <taxon>Cladocera</taxon>
        <taxon>Anomopoda</taxon>
        <taxon>Daphniidae</taxon>
        <taxon>Daphnia</taxon>
    </lineage>
</organism>
<evidence type="ECO:0000256" key="1">
    <source>
        <dbReference type="SAM" id="MobiDB-lite"/>
    </source>
</evidence>
<accession>A0ABQ9YYK8</accession>
<feature type="region of interest" description="Disordered" evidence="1">
    <location>
        <begin position="1"/>
        <end position="20"/>
    </location>
</feature>
<reference evidence="2 3" key="1">
    <citation type="journal article" date="2023" name="Nucleic Acids Res.">
        <title>The hologenome of Daphnia magna reveals possible DNA methylation and microbiome-mediated evolution of the host genome.</title>
        <authorList>
            <person name="Chaturvedi A."/>
            <person name="Li X."/>
            <person name="Dhandapani V."/>
            <person name="Marshall H."/>
            <person name="Kissane S."/>
            <person name="Cuenca-Cambronero M."/>
            <person name="Asole G."/>
            <person name="Calvet F."/>
            <person name="Ruiz-Romero M."/>
            <person name="Marangio P."/>
            <person name="Guigo R."/>
            <person name="Rago D."/>
            <person name="Mirbahai L."/>
            <person name="Eastwood N."/>
            <person name="Colbourne J.K."/>
            <person name="Zhou J."/>
            <person name="Mallon E."/>
            <person name="Orsini L."/>
        </authorList>
    </citation>
    <scope>NUCLEOTIDE SEQUENCE [LARGE SCALE GENOMIC DNA]</scope>
    <source>
        <strain evidence="2">LRV0_1</strain>
    </source>
</reference>